<evidence type="ECO:0000313" key="1">
    <source>
        <dbReference type="EMBL" id="KAF7438929.1"/>
    </source>
</evidence>
<sequence>MSVFSHLTNSYLQELSYLHHHGVVLKGFTFVYYALNSLGGNLEGNIGLRRTLLEPLPKVSLLGAGKTLERSDKSTLIVPPTSLYAQYTKKHVLNEPLRWFETRDSYYFYL</sequence>
<evidence type="ECO:0000313" key="2">
    <source>
        <dbReference type="Proteomes" id="UP000600918"/>
    </source>
</evidence>
<dbReference type="Proteomes" id="UP000600918">
    <property type="component" value="Unassembled WGS sequence"/>
</dbReference>
<gene>
    <name evidence="1" type="ORF">H0235_001320</name>
</gene>
<organism evidence="1 2">
    <name type="scientific">Vespula pensylvanica</name>
    <name type="common">Western yellow jacket</name>
    <name type="synonym">Wasp</name>
    <dbReference type="NCBI Taxonomy" id="30213"/>
    <lineage>
        <taxon>Eukaryota</taxon>
        <taxon>Metazoa</taxon>
        <taxon>Ecdysozoa</taxon>
        <taxon>Arthropoda</taxon>
        <taxon>Hexapoda</taxon>
        <taxon>Insecta</taxon>
        <taxon>Pterygota</taxon>
        <taxon>Neoptera</taxon>
        <taxon>Endopterygota</taxon>
        <taxon>Hymenoptera</taxon>
        <taxon>Apocrita</taxon>
        <taxon>Aculeata</taxon>
        <taxon>Vespoidea</taxon>
        <taxon>Vespidae</taxon>
        <taxon>Vespinae</taxon>
        <taxon>Vespula</taxon>
    </lineage>
</organism>
<proteinExistence type="predicted"/>
<keyword evidence="2" id="KW-1185">Reference proteome</keyword>
<dbReference type="AlphaFoldDB" id="A0A834PFU9"/>
<comment type="caution">
    <text evidence="1">The sequence shown here is derived from an EMBL/GenBank/DDBJ whole genome shotgun (WGS) entry which is preliminary data.</text>
</comment>
<protein>
    <submittedName>
        <fullName evidence="1">Uncharacterized protein</fullName>
    </submittedName>
</protein>
<accession>A0A834PFU9</accession>
<name>A0A834PFU9_VESPE</name>
<reference evidence="1" key="1">
    <citation type="journal article" date="2020" name="G3 (Bethesda)">
        <title>High-Quality Assemblies for Three Invasive Social Wasps from the &lt;i&gt;Vespula&lt;/i&gt; Genus.</title>
        <authorList>
            <person name="Harrop T.W.R."/>
            <person name="Guhlin J."/>
            <person name="McLaughlin G.M."/>
            <person name="Permina E."/>
            <person name="Stockwell P."/>
            <person name="Gilligan J."/>
            <person name="Le Lec M.F."/>
            <person name="Gruber M.A.M."/>
            <person name="Quinn O."/>
            <person name="Lovegrove M."/>
            <person name="Duncan E.J."/>
            <person name="Remnant E.J."/>
            <person name="Van Eeckhoven J."/>
            <person name="Graham B."/>
            <person name="Knapp R.A."/>
            <person name="Langford K.W."/>
            <person name="Kronenberg Z."/>
            <person name="Press M.O."/>
            <person name="Eacker S.M."/>
            <person name="Wilson-Rankin E.E."/>
            <person name="Purcell J."/>
            <person name="Lester P.J."/>
            <person name="Dearden P.K."/>
        </authorList>
    </citation>
    <scope>NUCLEOTIDE SEQUENCE</scope>
    <source>
        <strain evidence="1">Volc-1</strain>
    </source>
</reference>
<dbReference type="EMBL" id="JACSDY010000001">
    <property type="protein sequence ID" value="KAF7438929.1"/>
    <property type="molecule type" value="Genomic_DNA"/>
</dbReference>